<dbReference type="GO" id="GO:0016787">
    <property type="term" value="F:hydrolase activity"/>
    <property type="evidence" value="ECO:0007669"/>
    <property type="project" value="UniProtKB-KW"/>
</dbReference>
<reference evidence="4 5" key="1">
    <citation type="submission" date="2019-05" db="EMBL/GenBank/DDBJ databases">
        <authorList>
            <consortium name="Pathogen Informatics"/>
        </authorList>
    </citation>
    <scope>NUCLEOTIDE SEQUENCE [LARGE SCALE GENOMIC DNA]</scope>
    <source>
        <strain evidence="4 5">NCTC10924</strain>
    </source>
</reference>
<dbReference type="InterPro" id="IPR029058">
    <property type="entry name" value="AB_hydrolase_fold"/>
</dbReference>
<gene>
    <name evidence="4" type="ORF">NCTC10924_01854</name>
</gene>
<dbReference type="SUPFAM" id="SSF53474">
    <property type="entry name" value="alpha/beta-Hydrolases"/>
    <property type="match status" value="1"/>
</dbReference>
<dbReference type="PANTHER" id="PTHR10655:SF17">
    <property type="entry name" value="LYSOPHOSPHOLIPASE-LIKE PROTEIN 1"/>
    <property type="match status" value="1"/>
</dbReference>
<proteinExistence type="inferred from homology"/>
<comment type="similarity">
    <text evidence="1">Belongs to the AB hydrolase superfamily. AB hydrolase 2 family.</text>
</comment>
<sequence>MTTYYQYYNGQEGEPLFILLHGTGGNEESLLPIVSYLNPHAHVLALRGQVSENGSLRFFKRYAEGEFDLLDLEEKGKQLMEELSQFIRNHRLSTDNSVLIGFSNGSNMAINLLLRDASPFKKGILFAPMYPITTNTLTETKKSTSVFISMGRLDPLVPLHQSEKVLYEFQSRQAQVTPYWVKNHEITSESLKAARKWLVKNG</sequence>
<evidence type="ECO:0000313" key="5">
    <source>
        <dbReference type="Proteomes" id="UP000306241"/>
    </source>
</evidence>
<evidence type="ECO:0000256" key="1">
    <source>
        <dbReference type="ARBA" id="ARBA00006499"/>
    </source>
</evidence>
<dbReference type="Proteomes" id="UP000306241">
    <property type="component" value="Chromosome"/>
</dbReference>
<name>A0A4V0HGC2_STRPO</name>
<evidence type="ECO:0000256" key="2">
    <source>
        <dbReference type="ARBA" id="ARBA00022801"/>
    </source>
</evidence>
<organism evidence="4 5">
    <name type="scientific">Streptococcus porcinus</name>
    <dbReference type="NCBI Taxonomy" id="1340"/>
    <lineage>
        <taxon>Bacteria</taxon>
        <taxon>Bacillati</taxon>
        <taxon>Bacillota</taxon>
        <taxon>Bacilli</taxon>
        <taxon>Lactobacillales</taxon>
        <taxon>Streptococcaceae</taxon>
        <taxon>Streptococcus</taxon>
    </lineage>
</organism>
<dbReference type="Gene3D" id="3.40.50.1820">
    <property type="entry name" value="alpha/beta hydrolase"/>
    <property type="match status" value="1"/>
</dbReference>
<protein>
    <submittedName>
        <fullName evidence="4">Phospholipase/carboxylesterase</fullName>
    </submittedName>
</protein>
<evidence type="ECO:0000313" key="4">
    <source>
        <dbReference type="EMBL" id="VTT47003.1"/>
    </source>
</evidence>
<dbReference type="EMBL" id="LR594052">
    <property type="protein sequence ID" value="VTT47003.1"/>
    <property type="molecule type" value="Genomic_DNA"/>
</dbReference>
<dbReference type="RefSeq" id="WP_003083481.1">
    <property type="nucleotide sequence ID" value="NZ_CP070236.1"/>
</dbReference>
<dbReference type="InterPro" id="IPR050565">
    <property type="entry name" value="LYPA1-2/EST-like"/>
</dbReference>
<evidence type="ECO:0000259" key="3">
    <source>
        <dbReference type="Pfam" id="PF02230"/>
    </source>
</evidence>
<dbReference type="PANTHER" id="PTHR10655">
    <property type="entry name" value="LYSOPHOSPHOLIPASE-RELATED"/>
    <property type="match status" value="1"/>
</dbReference>
<dbReference type="InterPro" id="IPR003140">
    <property type="entry name" value="PLipase/COase/thioEstase"/>
</dbReference>
<dbReference type="Pfam" id="PF02230">
    <property type="entry name" value="Abhydrolase_2"/>
    <property type="match status" value="1"/>
</dbReference>
<dbReference type="AlphaFoldDB" id="A0A4V0HGC2"/>
<accession>A0A4V0HGC2</accession>
<keyword evidence="2" id="KW-0378">Hydrolase</keyword>
<feature type="domain" description="Phospholipase/carboxylesterase/thioesterase" evidence="3">
    <location>
        <begin position="13"/>
        <end position="199"/>
    </location>
</feature>
<dbReference type="OrthoDB" id="9796570at2"/>